<dbReference type="InterPro" id="IPR003604">
    <property type="entry name" value="Matrin/U1-like-C_Znf_C2H2"/>
</dbReference>
<dbReference type="Gene3D" id="3.30.160.60">
    <property type="entry name" value="Classic Zinc Finger"/>
    <property type="match status" value="1"/>
</dbReference>
<dbReference type="GO" id="GO:0008270">
    <property type="term" value="F:zinc ion binding"/>
    <property type="evidence" value="ECO:0007669"/>
    <property type="project" value="UniProtKB-KW"/>
</dbReference>
<dbReference type="PROSITE" id="PS50157">
    <property type="entry name" value="ZINC_FINGER_C2H2_2"/>
    <property type="match status" value="1"/>
</dbReference>
<dbReference type="SUPFAM" id="SSF57667">
    <property type="entry name" value="beta-beta-alpha zinc fingers"/>
    <property type="match status" value="1"/>
</dbReference>
<dbReference type="OrthoDB" id="439522at2759"/>
<feature type="domain" description="Matrin-type" evidence="9">
    <location>
        <begin position="71"/>
        <end position="101"/>
    </location>
</feature>
<evidence type="ECO:0008006" key="12">
    <source>
        <dbReference type="Google" id="ProtNLM"/>
    </source>
</evidence>
<feature type="unsure residue" description="I or L" evidence="10">
    <location>
        <position position="248"/>
    </location>
</feature>
<evidence type="ECO:0000256" key="6">
    <source>
        <dbReference type="PROSITE-ProRule" id="PRU00042"/>
    </source>
</evidence>
<comment type="subcellular location">
    <subcellularLocation>
        <location evidence="1">Nucleus</location>
    </subcellularLocation>
</comment>
<dbReference type="InterPro" id="IPR036236">
    <property type="entry name" value="Znf_C2H2_sf"/>
</dbReference>
<feature type="domain" description="C2H2-type" evidence="8">
    <location>
        <begin position="71"/>
        <end position="95"/>
    </location>
</feature>
<dbReference type="Pfam" id="PF12171">
    <property type="entry name" value="zf-C2H2_jaz"/>
    <property type="match status" value="1"/>
</dbReference>
<evidence type="ECO:0000313" key="11">
    <source>
        <dbReference type="Proteomes" id="UP000291116"/>
    </source>
</evidence>
<dbReference type="InterPro" id="IPR000690">
    <property type="entry name" value="Matrin/U1-C_Znf_C2H2"/>
</dbReference>
<evidence type="ECO:0000256" key="7">
    <source>
        <dbReference type="SAM" id="MobiDB-lite"/>
    </source>
</evidence>
<dbReference type="Proteomes" id="UP000291116">
    <property type="component" value="Unassembled WGS sequence"/>
</dbReference>
<gene>
    <name evidence="10" type="ORF">PSNMU_V1.4_AUG-EV-PASAV3_0060690</name>
</gene>
<feature type="region of interest" description="Disordered" evidence="7">
    <location>
        <begin position="160"/>
        <end position="187"/>
    </location>
</feature>
<dbReference type="SUPFAM" id="SSF53335">
    <property type="entry name" value="S-adenosyl-L-methionine-dependent methyltransferases"/>
    <property type="match status" value="1"/>
</dbReference>
<dbReference type="EMBL" id="CAACVS010000211">
    <property type="protein sequence ID" value="VEU39226.1"/>
    <property type="molecule type" value="Genomic_DNA"/>
</dbReference>
<dbReference type="InterPro" id="IPR025714">
    <property type="entry name" value="Methyltranfer_dom"/>
</dbReference>
<proteinExistence type="predicted"/>
<evidence type="ECO:0000256" key="5">
    <source>
        <dbReference type="ARBA" id="ARBA00023242"/>
    </source>
</evidence>
<dbReference type="InterPro" id="IPR013087">
    <property type="entry name" value="Znf_C2H2_type"/>
</dbReference>
<evidence type="ECO:0000313" key="10">
    <source>
        <dbReference type="EMBL" id="VEU39226.1"/>
    </source>
</evidence>
<evidence type="ECO:0000256" key="3">
    <source>
        <dbReference type="ARBA" id="ARBA00022771"/>
    </source>
</evidence>
<dbReference type="PROSITE" id="PS50171">
    <property type="entry name" value="ZF_MATRIN"/>
    <property type="match status" value="1"/>
</dbReference>
<dbReference type="Pfam" id="PF13679">
    <property type="entry name" value="Methyltransf_32"/>
    <property type="match status" value="1"/>
</dbReference>
<evidence type="ECO:0000259" key="9">
    <source>
        <dbReference type="PROSITE" id="PS50171"/>
    </source>
</evidence>
<keyword evidence="3 6" id="KW-0863">Zinc-finger</keyword>
<dbReference type="CDD" id="cd02440">
    <property type="entry name" value="AdoMet_MTases"/>
    <property type="match status" value="1"/>
</dbReference>
<protein>
    <recommendedName>
        <fullName evidence="12">C2H2-type domain-containing protein</fullName>
    </recommendedName>
</protein>
<feature type="compositionally biased region" description="Polar residues" evidence="7">
    <location>
        <begin position="167"/>
        <end position="177"/>
    </location>
</feature>
<keyword evidence="4" id="KW-0862">Zinc</keyword>
<evidence type="ECO:0000256" key="2">
    <source>
        <dbReference type="ARBA" id="ARBA00022723"/>
    </source>
</evidence>
<accession>A0A448ZB42</accession>
<dbReference type="AlphaFoldDB" id="A0A448ZB42"/>
<dbReference type="InterPro" id="IPR022755">
    <property type="entry name" value="Znf_C2H2_jaz"/>
</dbReference>
<dbReference type="GO" id="GO:0003676">
    <property type="term" value="F:nucleic acid binding"/>
    <property type="evidence" value="ECO:0007669"/>
    <property type="project" value="InterPro"/>
</dbReference>
<keyword evidence="5" id="KW-0539">Nucleus</keyword>
<dbReference type="Gene3D" id="3.40.50.150">
    <property type="entry name" value="Vaccinia Virus protein VP39"/>
    <property type="match status" value="1"/>
</dbReference>
<name>A0A448ZB42_9STRA</name>
<organism evidence="10 11">
    <name type="scientific">Pseudo-nitzschia multistriata</name>
    <dbReference type="NCBI Taxonomy" id="183589"/>
    <lineage>
        <taxon>Eukaryota</taxon>
        <taxon>Sar</taxon>
        <taxon>Stramenopiles</taxon>
        <taxon>Ochrophyta</taxon>
        <taxon>Bacillariophyta</taxon>
        <taxon>Bacillariophyceae</taxon>
        <taxon>Bacillariophycidae</taxon>
        <taxon>Bacillariales</taxon>
        <taxon>Bacillariaceae</taxon>
        <taxon>Pseudo-nitzschia</taxon>
    </lineage>
</organism>
<dbReference type="SMART" id="SM00451">
    <property type="entry name" value="ZnF_U1"/>
    <property type="match status" value="1"/>
</dbReference>
<dbReference type="GO" id="GO:0005634">
    <property type="term" value="C:nucleus"/>
    <property type="evidence" value="ECO:0007669"/>
    <property type="project" value="UniProtKB-SubCell"/>
</dbReference>
<keyword evidence="2" id="KW-0479">Metal-binding</keyword>
<evidence type="ECO:0000256" key="4">
    <source>
        <dbReference type="ARBA" id="ARBA00022833"/>
    </source>
</evidence>
<keyword evidence="11" id="KW-1185">Reference proteome</keyword>
<dbReference type="InterPro" id="IPR029063">
    <property type="entry name" value="SAM-dependent_MTases_sf"/>
</dbReference>
<evidence type="ECO:0000256" key="1">
    <source>
        <dbReference type="ARBA" id="ARBA00004123"/>
    </source>
</evidence>
<reference evidence="10 11" key="1">
    <citation type="submission" date="2019-01" db="EMBL/GenBank/DDBJ databases">
        <authorList>
            <person name="Ferrante I. M."/>
        </authorList>
    </citation>
    <scope>NUCLEOTIDE SEQUENCE [LARGE SCALE GENOMIC DNA]</scope>
    <source>
        <strain evidence="10 11">B856</strain>
    </source>
</reference>
<dbReference type="PROSITE" id="PS00028">
    <property type="entry name" value="ZINC_FINGER_C2H2_1"/>
    <property type="match status" value="1"/>
</dbReference>
<sequence length="432" mass="46813">MGIDCGLRRMYNSLSPCRLVLSLAVQLIVVTFVISEVASLSYNSFGSVLKDDLLSAPVSQNQDPNSSKKGYWCDYCSVGFNKRKSLIEHLNGKRHKAVVADGDAVWEDYVELGNRGASPSVFFDESVTKIDVARAWSLDKFMEGLRARSRSSKAKFVASGMVGTPGASPSSSHTGNNFQGGAGNQIDPRLRLHDLPPSKRAALFRYLHASSSGIPGLIDMVSALPPKYVRVKELLESVEVYFQVVDALLKRSTEQGQKPKRLTRVYDIGCGHGLVGMLIAASYPSIEVRSIDLVPRESFLAQRDAFASTGTSMDNLVFRTGDLSAIAEMEDERVGGGEKHTLVLCVHGCKELTHESIELARDRGMAWLALPCCLRAGDHLEHPGCLRLGSDHTRYALLCGALAGRYHPETVAAIDSRITGRGIVLASSGGGD</sequence>
<evidence type="ECO:0000259" key="8">
    <source>
        <dbReference type="PROSITE" id="PS50157"/>
    </source>
</evidence>